<dbReference type="InterPro" id="IPR010918">
    <property type="entry name" value="PurM-like_C_dom"/>
</dbReference>
<feature type="domain" description="PurM-like N-terminal" evidence="3">
    <location>
        <begin position="98"/>
        <end position="208"/>
    </location>
</feature>
<evidence type="ECO:0000259" key="4">
    <source>
        <dbReference type="Pfam" id="PF02769"/>
    </source>
</evidence>
<dbReference type="AlphaFoldDB" id="A0A223RZ25"/>
<dbReference type="InterPro" id="IPR036921">
    <property type="entry name" value="PurM-like_N_sf"/>
</dbReference>
<dbReference type="Gene3D" id="3.30.1330.10">
    <property type="entry name" value="PurM-like, N-terminal domain"/>
    <property type="match status" value="1"/>
</dbReference>
<dbReference type="PANTHER" id="PTHR30303:SF0">
    <property type="entry name" value="CARBAMOYL DEHYDRATASE HYPE"/>
    <property type="match status" value="1"/>
</dbReference>
<dbReference type="Proteomes" id="UP000215043">
    <property type="component" value="Chromosome"/>
</dbReference>
<evidence type="ECO:0000256" key="1">
    <source>
        <dbReference type="ARBA" id="ARBA00006243"/>
    </source>
</evidence>
<dbReference type="Pfam" id="PF00586">
    <property type="entry name" value="AIRS"/>
    <property type="match status" value="1"/>
</dbReference>
<dbReference type="Gene3D" id="3.90.650.10">
    <property type="entry name" value="PurM-like C-terminal domain"/>
    <property type="match status" value="1"/>
</dbReference>
<sequence>MENETDAEPSTAAATGTGTPSEHTAAEPAHGAAEPGSDYRSREQQVLDRIERARARKPRIKEERVTSAHGAGGKASQTLTEALFLEELRNPHLEKLEDGAELTLGDSRLALTTDSFVVSPLFFPGGDIGELAVNGTVNDLAVSGARPLYLSAGFIIEEGFPVSELRRVVRSMSQAAERAGVRVVTGDTKVVQKGRADGCYINTTGVGVRETVHELGIDTVRPGDAVLVSGPVGDHGVTVMLERGELDIDADLESDTAPLHDMVAGLLAATPGVRAMRDATRGGVATILNEVATAANVSVVVEEGEVPVRTEVRGASELLGIDPLYVACEGRMVAVVDGESVDTALAALREHPDGAEAAVIGRIGEDPPGLVMLNTAFGGTRIVDLLVGDPLPRIC</sequence>
<feature type="compositionally biased region" description="Low complexity" evidence="2">
    <location>
        <begin position="8"/>
        <end position="36"/>
    </location>
</feature>
<evidence type="ECO:0000259" key="3">
    <source>
        <dbReference type="Pfam" id="PF00586"/>
    </source>
</evidence>
<dbReference type="EMBL" id="CP022752">
    <property type="protein sequence ID" value="ASU81130.1"/>
    <property type="molecule type" value="Genomic_DNA"/>
</dbReference>
<dbReference type="InterPro" id="IPR016188">
    <property type="entry name" value="PurM-like_N"/>
</dbReference>
<dbReference type="InterPro" id="IPR011854">
    <property type="entry name" value="HypE"/>
</dbReference>
<reference evidence="5 6" key="1">
    <citation type="submission" date="2017-08" db="EMBL/GenBank/DDBJ databases">
        <title>The complete genome sequence of moderately halophilic actinomycete Actinopolyspora erythraea YIM 90600, the producer of novel erythromycin, novel actinopolysporins A-C and tubercidin.</title>
        <authorList>
            <person name="Yin M."/>
            <person name="Tang S."/>
        </authorList>
    </citation>
    <scope>NUCLEOTIDE SEQUENCE [LARGE SCALE GENOMIC DNA]</scope>
    <source>
        <strain evidence="5 6">YIM 90600</strain>
    </source>
</reference>
<gene>
    <name evidence="5" type="primary">hypE</name>
    <name evidence="5" type="ORF">CDG81_14615</name>
</gene>
<dbReference type="NCBIfam" id="TIGR02124">
    <property type="entry name" value="hypE"/>
    <property type="match status" value="1"/>
</dbReference>
<dbReference type="CDD" id="cd02197">
    <property type="entry name" value="HypE"/>
    <property type="match status" value="1"/>
</dbReference>
<organism evidence="5 6">
    <name type="scientific">Actinopolyspora erythraea</name>
    <dbReference type="NCBI Taxonomy" id="414996"/>
    <lineage>
        <taxon>Bacteria</taxon>
        <taxon>Bacillati</taxon>
        <taxon>Actinomycetota</taxon>
        <taxon>Actinomycetes</taxon>
        <taxon>Actinopolysporales</taxon>
        <taxon>Actinopolysporaceae</taxon>
        <taxon>Actinopolyspora</taxon>
    </lineage>
</organism>
<dbReference type="Pfam" id="PF02769">
    <property type="entry name" value="AIRS_C"/>
    <property type="match status" value="1"/>
</dbReference>
<dbReference type="OrthoDB" id="9801934at2"/>
<feature type="region of interest" description="Disordered" evidence="2">
    <location>
        <begin position="1"/>
        <end position="74"/>
    </location>
</feature>
<dbReference type="InterPro" id="IPR036676">
    <property type="entry name" value="PurM-like_C_sf"/>
</dbReference>
<dbReference type="KEGG" id="aey:CDG81_14615"/>
<evidence type="ECO:0000313" key="6">
    <source>
        <dbReference type="Proteomes" id="UP000215043"/>
    </source>
</evidence>
<dbReference type="SUPFAM" id="SSF55326">
    <property type="entry name" value="PurM N-terminal domain-like"/>
    <property type="match status" value="1"/>
</dbReference>
<dbReference type="GO" id="GO:0051604">
    <property type="term" value="P:protein maturation"/>
    <property type="evidence" value="ECO:0007669"/>
    <property type="project" value="TreeGrafter"/>
</dbReference>
<dbReference type="SUPFAM" id="SSF56042">
    <property type="entry name" value="PurM C-terminal domain-like"/>
    <property type="match status" value="1"/>
</dbReference>
<proteinExistence type="inferred from homology"/>
<protein>
    <submittedName>
        <fullName evidence="5">Hydrogenase expression/formation protein HypE</fullName>
    </submittedName>
</protein>
<dbReference type="PANTHER" id="PTHR30303">
    <property type="entry name" value="HYDROGENASE ISOENZYMES FORMATION PROTEIN HYPE"/>
    <property type="match status" value="1"/>
</dbReference>
<feature type="compositionally biased region" description="Basic and acidic residues" evidence="2">
    <location>
        <begin position="37"/>
        <end position="53"/>
    </location>
</feature>
<name>A0A223RZ25_9ACTN</name>
<comment type="similarity">
    <text evidence="1">Belongs to the HypE family.</text>
</comment>
<feature type="domain" description="PurM-like C-terminal" evidence="4">
    <location>
        <begin position="221"/>
        <end position="367"/>
    </location>
</feature>
<evidence type="ECO:0000256" key="2">
    <source>
        <dbReference type="SAM" id="MobiDB-lite"/>
    </source>
</evidence>
<accession>A0A223RZ25</accession>
<evidence type="ECO:0000313" key="5">
    <source>
        <dbReference type="EMBL" id="ASU81130.1"/>
    </source>
</evidence>